<dbReference type="EMBL" id="PYNF01000003">
    <property type="protein sequence ID" value="PSV00373.1"/>
    <property type="molecule type" value="Genomic_DNA"/>
</dbReference>
<name>A0A2T3KL40_9GAMM</name>
<gene>
    <name evidence="2" type="ORF">C9J27_04395</name>
</gene>
<evidence type="ECO:0000313" key="3">
    <source>
        <dbReference type="Proteomes" id="UP000241426"/>
    </source>
</evidence>
<comment type="caution">
    <text evidence="2">The sequence shown here is derived from an EMBL/GenBank/DDBJ whole genome shotgun (WGS) entry which is preliminary data.</text>
</comment>
<organism evidence="2 3">
    <name type="scientific">Photobacterium kishitanii</name>
    <dbReference type="NCBI Taxonomy" id="318456"/>
    <lineage>
        <taxon>Bacteria</taxon>
        <taxon>Pseudomonadati</taxon>
        <taxon>Pseudomonadota</taxon>
        <taxon>Gammaproteobacteria</taxon>
        <taxon>Vibrionales</taxon>
        <taxon>Vibrionaceae</taxon>
        <taxon>Photobacterium</taxon>
    </lineage>
</organism>
<feature type="coiled-coil region" evidence="1">
    <location>
        <begin position="96"/>
        <end position="135"/>
    </location>
</feature>
<dbReference type="AlphaFoldDB" id="A0A2T3KL40"/>
<proteinExistence type="predicted"/>
<evidence type="ECO:0000256" key="1">
    <source>
        <dbReference type="SAM" id="Coils"/>
    </source>
</evidence>
<dbReference type="Proteomes" id="UP000241426">
    <property type="component" value="Unassembled WGS sequence"/>
</dbReference>
<dbReference type="RefSeq" id="WP_107289003.1">
    <property type="nucleotide sequence ID" value="NZ_PYNF01000003.1"/>
</dbReference>
<reference evidence="2 3" key="1">
    <citation type="submission" date="2018-01" db="EMBL/GenBank/DDBJ databases">
        <title>Whole genome sequencing of Histamine producing bacteria.</title>
        <authorList>
            <person name="Butler K."/>
        </authorList>
    </citation>
    <scope>NUCLEOTIDE SEQUENCE [LARGE SCALE GENOMIC DNA]</scope>
    <source>
        <strain evidence="2 3">FS-7.2</strain>
    </source>
</reference>
<evidence type="ECO:0000313" key="2">
    <source>
        <dbReference type="EMBL" id="PSV00373.1"/>
    </source>
</evidence>
<accession>A0A2T3KL40</accession>
<keyword evidence="1" id="KW-0175">Coiled coil</keyword>
<protein>
    <submittedName>
        <fullName evidence="2">Uncharacterized protein</fullName>
    </submittedName>
</protein>
<sequence length="259" mass="29325">MQKVRMIKMSDSKVVVHKHYNMGRGAYRLIGIWSAPSQSLSGTNPRAYNIAMDTRPKCCHMTCDHCGTGIIHHFIIKDEDGKEFCVGSSCIDKLGQQDLITKAKAMENERKRKLRQAQAEKKRQERHEAVEAELECQRKKNGGLTNKEMLAKQQRCIKNDFADKYREVSAPITELLSKAGGNFCESIISSLESGNTPKGSGKGIVIEIMTKQTTKSRKNSEAYNDALERMTEVFLTTEEKINDLREDFQRKLEAANGYK</sequence>